<sequence>MIHPPRGIVSRIREEFIMSGASSSNEDMVTGRTNRAEGRTILWADVPPDQSNFNGPAIMIVETAQSPEDADDYDDGQSFQAANQYDGLRATGWSGGSASNFGGTPGGTGVVGRGGRNQGTGVQGVGGGVPEPGNGGAGGIGVHGLGGSQADFFADPATAPGAGLVGQGGRQSAQGNTAQQPHAAGVIGIAGGTGRGFDALPTQTLMETGGVGVYGQGAEVTTVMVPPVDADGNSTSGPNVPSGPAAPGPGVLGRGGVADMGPAAAGVVGVAGGVGVPGIGDYADAGVYGEAGVGRGGVFKSGKSAQVMLAPRKAGVRFNRGGPTTPHPVANERVGLRLPKDGKAGDLLALLDDTGECGLWFCVRDGNGAPAQWAEVLLGPAFAGS</sequence>
<evidence type="ECO:0000313" key="1">
    <source>
        <dbReference type="EMBL" id="PNG25298.1"/>
    </source>
</evidence>
<reference evidence="1 2" key="1">
    <citation type="submission" date="2017-10" db="EMBL/GenBank/DDBJ databases">
        <title>Genome announcement of Methylocella silvestris TVC from permafrost.</title>
        <authorList>
            <person name="Wang J."/>
            <person name="Geng K."/>
            <person name="Ul-Haque F."/>
            <person name="Crombie A.T."/>
            <person name="Street L.E."/>
            <person name="Wookey P.A."/>
            <person name="Murrell J.C."/>
            <person name="Pratscher J."/>
        </authorList>
    </citation>
    <scope>NUCLEOTIDE SEQUENCE [LARGE SCALE GENOMIC DNA]</scope>
    <source>
        <strain evidence="1 2">TVC</strain>
    </source>
</reference>
<dbReference type="Proteomes" id="UP000236286">
    <property type="component" value="Unassembled WGS sequence"/>
</dbReference>
<dbReference type="AlphaFoldDB" id="A0A2J7TEV3"/>
<accession>A0A2J7TEV3</accession>
<comment type="caution">
    <text evidence="1">The sequence shown here is derived from an EMBL/GenBank/DDBJ whole genome shotgun (WGS) entry which is preliminary data.</text>
</comment>
<organism evidence="1 2">
    <name type="scientific">Methylocella silvestris</name>
    <dbReference type="NCBI Taxonomy" id="199596"/>
    <lineage>
        <taxon>Bacteria</taxon>
        <taxon>Pseudomonadati</taxon>
        <taxon>Pseudomonadota</taxon>
        <taxon>Alphaproteobacteria</taxon>
        <taxon>Hyphomicrobiales</taxon>
        <taxon>Beijerinckiaceae</taxon>
        <taxon>Methylocella</taxon>
    </lineage>
</organism>
<evidence type="ECO:0000313" key="2">
    <source>
        <dbReference type="Proteomes" id="UP000236286"/>
    </source>
</evidence>
<dbReference type="EMBL" id="PDZR01000017">
    <property type="protein sequence ID" value="PNG25298.1"/>
    <property type="molecule type" value="Genomic_DNA"/>
</dbReference>
<proteinExistence type="predicted"/>
<protein>
    <submittedName>
        <fullName evidence="1">Uncharacterized protein</fullName>
    </submittedName>
</protein>
<gene>
    <name evidence="1" type="ORF">CR492_14190</name>
</gene>
<name>A0A2J7TEV3_METSI</name>